<comment type="caution">
    <text evidence="2">The sequence shown here is derived from an EMBL/GenBank/DDBJ whole genome shotgun (WGS) entry which is preliminary data.</text>
</comment>
<protein>
    <submittedName>
        <fullName evidence="2">Uncharacterized protein</fullName>
    </submittedName>
</protein>
<feature type="compositionally biased region" description="Polar residues" evidence="1">
    <location>
        <begin position="44"/>
        <end position="56"/>
    </location>
</feature>
<feature type="compositionally biased region" description="Basic and acidic residues" evidence="1">
    <location>
        <begin position="61"/>
        <end position="77"/>
    </location>
</feature>
<evidence type="ECO:0000313" key="3">
    <source>
        <dbReference type="Proteomes" id="UP000663880"/>
    </source>
</evidence>
<keyword evidence="3" id="KW-1185">Reference proteome</keyword>
<name>A0A821LLR4_9NEOP</name>
<dbReference type="Proteomes" id="UP000663880">
    <property type="component" value="Unassembled WGS sequence"/>
</dbReference>
<gene>
    <name evidence="2" type="ORF">PMACD_LOCUS837</name>
</gene>
<sequence length="77" mass="8701">MAVGMHIATRCIQKIVTLSNRYQCMKVTDSWTCPPCLRREHRGQSTSSDEVQAATTRRNKKDTGLCDRCVSKGDLQK</sequence>
<reference evidence="2" key="1">
    <citation type="submission" date="2021-02" db="EMBL/GenBank/DDBJ databases">
        <authorList>
            <person name="Steward A R."/>
        </authorList>
    </citation>
    <scope>NUCLEOTIDE SEQUENCE</scope>
</reference>
<evidence type="ECO:0000313" key="2">
    <source>
        <dbReference type="EMBL" id="CAF4753775.1"/>
    </source>
</evidence>
<accession>A0A821LLR4</accession>
<dbReference type="EMBL" id="CAJOBZ010000002">
    <property type="protein sequence ID" value="CAF4753775.1"/>
    <property type="molecule type" value="Genomic_DNA"/>
</dbReference>
<evidence type="ECO:0000256" key="1">
    <source>
        <dbReference type="SAM" id="MobiDB-lite"/>
    </source>
</evidence>
<dbReference type="AlphaFoldDB" id="A0A821LLR4"/>
<organism evidence="2 3">
    <name type="scientific">Pieris macdunnoughi</name>
    <dbReference type="NCBI Taxonomy" id="345717"/>
    <lineage>
        <taxon>Eukaryota</taxon>
        <taxon>Metazoa</taxon>
        <taxon>Ecdysozoa</taxon>
        <taxon>Arthropoda</taxon>
        <taxon>Hexapoda</taxon>
        <taxon>Insecta</taxon>
        <taxon>Pterygota</taxon>
        <taxon>Neoptera</taxon>
        <taxon>Endopterygota</taxon>
        <taxon>Lepidoptera</taxon>
        <taxon>Glossata</taxon>
        <taxon>Ditrysia</taxon>
        <taxon>Papilionoidea</taxon>
        <taxon>Pieridae</taxon>
        <taxon>Pierinae</taxon>
        <taxon>Pieris</taxon>
    </lineage>
</organism>
<feature type="region of interest" description="Disordered" evidence="1">
    <location>
        <begin position="40"/>
        <end position="77"/>
    </location>
</feature>
<proteinExistence type="predicted"/>